<evidence type="ECO:0000313" key="3">
    <source>
        <dbReference type="EMBL" id="RPE09126.1"/>
    </source>
</evidence>
<dbReference type="Proteomes" id="UP000278351">
    <property type="component" value="Unassembled WGS sequence"/>
</dbReference>
<dbReference type="InterPro" id="IPR011055">
    <property type="entry name" value="Dup_hybrid_motif"/>
</dbReference>
<feature type="transmembrane region" description="Helical" evidence="1">
    <location>
        <begin position="29"/>
        <end position="49"/>
    </location>
</feature>
<dbReference type="InterPro" id="IPR050570">
    <property type="entry name" value="Cell_wall_metabolism_enzyme"/>
</dbReference>
<feature type="transmembrane region" description="Helical" evidence="1">
    <location>
        <begin position="6"/>
        <end position="22"/>
    </location>
</feature>
<dbReference type="InterPro" id="IPR016047">
    <property type="entry name" value="M23ase_b-sheet_dom"/>
</dbReference>
<feature type="domain" description="M23ase beta-sheet core" evidence="2">
    <location>
        <begin position="178"/>
        <end position="271"/>
    </location>
</feature>
<accession>A0A3N4PLN8</accession>
<evidence type="ECO:0000313" key="4">
    <source>
        <dbReference type="Proteomes" id="UP000278351"/>
    </source>
</evidence>
<proteinExistence type="predicted"/>
<evidence type="ECO:0000256" key="1">
    <source>
        <dbReference type="SAM" id="Phobius"/>
    </source>
</evidence>
<comment type="caution">
    <text evidence="3">The sequence shown here is derived from an EMBL/GenBank/DDBJ whole genome shotgun (WGS) entry which is preliminary data.</text>
</comment>
<dbReference type="RefSeq" id="WP_123848123.1">
    <property type="nucleotide sequence ID" value="NZ_RPDH01000002.1"/>
</dbReference>
<keyword evidence="1" id="KW-1133">Transmembrane helix</keyword>
<keyword evidence="1" id="KW-0472">Membrane</keyword>
<evidence type="ECO:0000259" key="2">
    <source>
        <dbReference type="Pfam" id="PF01551"/>
    </source>
</evidence>
<sequence>MITYLLLILTMGIGLWSILLFFRATRKPVPGAVFTALLSLSMGLFIYLYGTWVFLTIYAKYVFGGLYVLLGLLFLLRRKVTLGNGWIPVKVFFTLLLALGCVLYFTGTMGKPGTVELDFPLKKGRYFVLQGGKGLPTNLFHFSLRGAVYAMDIVKLDDLGRRANTVFSRRLEDYAIFGDTIYAPCDGVVTRAYGDNPDNIPPNMQRGPKNTNLVLIETPDYYVFMAHLKKGSVFVKEGDTVKTGYPLGRVGNSGFSSEPHLHIQVHARENGKPWYSSTPLYIHFNGKGYLLNEMIKRKDL</sequence>
<dbReference type="Pfam" id="PF01551">
    <property type="entry name" value="Peptidase_M23"/>
    <property type="match status" value="1"/>
</dbReference>
<dbReference type="CDD" id="cd12797">
    <property type="entry name" value="M23_peptidase"/>
    <property type="match status" value="1"/>
</dbReference>
<dbReference type="PANTHER" id="PTHR21666:SF270">
    <property type="entry name" value="MUREIN HYDROLASE ACTIVATOR ENVC"/>
    <property type="match status" value="1"/>
</dbReference>
<name>A0A3N4PLN8_9BACT</name>
<dbReference type="SUPFAM" id="SSF51261">
    <property type="entry name" value="Duplicated hybrid motif"/>
    <property type="match status" value="1"/>
</dbReference>
<dbReference type="Gene3D" id="2.70.70.10">
    <property type="entry name" value="Glucose Permease (Domain IIA)"/>
    <property type="match status" value="1"/>
</dbReference>
<dbReference type="GO" id="GO:0004222">
    <property type="term" value="F:metalloendopeptidase activity"/>
    <property type="evidence" value="ECO:0007669"/>
    <property type="project" value="TreeGrafter"/>
</dbReference>
<dbReference type="AlphaFoldDB" id="A0A3N4PLN8"/>
<keyword evidence="4" id="KW-1185">Reference proteome</keyword>
<feature type="transmembrane region" description="Helical" evidence="1">
    <location>
        <begin position="87"/>
        <end position="105"/>
    </location>
</feature>
<dbReference type="EMBL" id="RPDH01000002">
    <property type="protein sequence ID" value="RPE09126.1"/>
    <property type="molecule type" value="Genomic_DNA"/>
</dbReference>
<dbReference type="OrthoDB" id="9809488at2"/>
<protein>
    <submittedName>
        <fullName evidence="3">M23 family metallopeptidase</fullName>
    </submittedName>
</protein>
<gene>
    <name evidence="3" type="ORF">EGT74_19140</name>
</gene>
<reference evidence="3 4" key="1">
    <citation type="submission" date="2018-11" db="EMBL/GenBank/DDBJ databases">
        <title>Chitinophaga lutea sp.nov., isolate from arsenic contaminated soil.</title>
        <authorList>
            <person name="Zong Y."/>
        </authorList>
    </citation>
    <scope>NUCLEOTIDE SEQUENCE [LARGE SCALE GENOMIC DNA]</scope>
    <source>
        <strain evidence="3 4">ZY74</strain>
    </source>
</reference>
<dbReference type="PANTHER" id="PTHR21666">
    <property type="entry name" value="PEPTIDASE-RELATED"/>
    <property type="match status" value="1"/>
</dbReference>
<organism evidence="3 4">
    <name type="scientific">Chitinophaga lutea</name>
    <dbReference type="NCBI Taxonomy" id="2488634"/>
    <lineage>
        <taxon>Bacteria</taxon>
        <taxon>Pseudomonadati</taxon>
        <taxon>Bacteroidota</taxon>
        <taxon>Chitinophagia</taxon>
        <taxon>Chitinophagales</taxon>
        <taxon>Chitinophagaceae</taxon>
        <taxon>Chitinophaga</taxon>
    </lineage>
</organism>
<feature type="transmembrane region" description="Helical" evidence="1">
    <location>
        <begin position="55"/>
        <end position="75"/>
    </location>
</feature>
<keyword evidence="1" id="KW-0812">Transmembrane</keyword>